<dbReference type="Proteomes" id="UP001634393">
    <property type="component" value="Unassembled WGS sequence"/>
</dbReference>
<gene>
    <name evidence="3" type="ORF">ACJIZ3_019763</name>
</gene>
<sequence>MTSSTNDSQGKDSFNKMTEGLSKEMGELSTLYGVEACAIFFNDGEPKPEVWPSHETAHAMLERLQMLQKRDQLQKLANEEKILRDQLQNKKDELSRLRKENKKKELKVFMYKCMAGLASVSDFDFRDMDDMILIMNETQQELNARMNGGELHYVASSNEVVEGSGPPSSPMNSTDTTQSLD</sequence>
<feature type="compositionally biased region" description="Polar residues" evidence="2">
    <location>
        <begin position="170"/>
        <end position="181"/>
    </location>
</feature>
<proteinExistence type="predicted"/>
<feature type="region of interest" description="Disordered" evidence="2">
    <location>
        <begin position="155"/>
        <end position="181"/>
    </location>
</feature>
<dbReference type="Gene3D" id="3.40.1810.10">
    <property type="entry name" value="Transcription factor, MADS-box"/>
    <property type="match status" value="1"/>
</dbReference>
<accession>A0ABD3T213</accession>
<evidence type="ECO:0000313" key="3">
    <source>
        <dbReference type="EMBL" id="KAL3830961.1"/>
    </source>
</evidence>
<protein>
    <submittedName>
        <fullName evidence="3">Uncharacterized protein</fullName>
    </submittedName>
</protein>
<evidence type="ECO:0000256" key="1">
    <source>
        <dbReference type="SAM" id="Coils"/>
    </source>
</evidence>
<evidence type="ECO:0000313" key="4">
    <source>
        <dbReference type="Proteomes" id="UP001634393"/>
    </source>
</evidence>
<dbReference type="InterPro" id="IPR036879">
    <property type="entry name" value="TF_MADSbox_sf"/>
</dbReference>
<reference evidence="3 4" key="1">
    <citation type="submission" date="2024-12" db="EMBL/GenBank/DDBJ databases">
        <title>The unique morphological basis and parallel evolutionary history of personate flowers in Penstemon.</title>
        <authorList>
            <person name="Depatie T.H."/>
            <person name="Wessinger C.A."/>
        </authorList>
    </citation>
    <scope>NUCLEOTIDE SEQUENCE [LARGE SCALE GENOMIC DNA]</scope>
    <source>
        <strain evidence="3">WTNN_2</strain>
        <tissue evidence="3">Leaf</tissue>
    </source>
</reference>
<dbReference type="EMBL" id="JBJXBP010000005">
    <property type="protein sequence ID" value="KAL3830961.1"/>
    <property type="molecule type" value="Genomic_DNA"/>
</dbReference>
<keyword evidence="1" id="KW-0175">Coiled coil</keyword>
<keyword evidence="4" id="KW-1185">Reference proteome</keyword>
<dbReference type="SUPFAM" id="SSF55455">
    <property type="entry name" value="SRF-like"/>
    <property type="match status" value="1"/>
</dbReference>
<comment type="caution">
    <text evidence="3">The sequence shown here is derived from an EMBL/GenBank/DDBJ whole genome shotgun (WGS) entry which is preliminary data.</text>
</comment>
<evidence type="ECO:0000256" key="2">
    <source>
        <dbReference type="SAM" id="MobiDB-lite"/>
    </source>
</evidence>
<dbReference type="AlphaFoldDB" id="A0ABD3T213"/>
<feature type="coiled-coil region" evidence="1">
    <location>
        <begin position="66"/>
        <end position="107"/>
    </location>
</feature>
<organism evidence="3 4">
    <name type="scientific">Penstemon smallii</name>
    <dbReference type="NCBI Taxonomy" id="265156"/>
    <lineage>
        <taxon>Eukaryota</taxon>
        <taxon>Viridiplantae</taxon>
        <taxon>Streptophyta</taxon>
        <taxon>Embryophyta</taxon>
        <taxon>Tracheophyta</taxon>
        <taxon>Spermatophyta</taxon>
        <taxon>Magnoliopsida</taxon>
        <taxon>eudicotyledons</taxon>
        <taxon>Gunneridae</taxon>
        <taxon>Pentapetalae</taxon>
        <taxon>asterids</taxon>
        <taxon>lamiids</taxon>
        <taxon>Lamiales</taxon>
        <taxon>Plantaginaceae</taxon>
        <taxon>Cheloneae</taxon>
        <taxon>Penstemon</taxon>
    </lineage>
</organism>
<name>A0ABD3T213_9LAMI</name>